<organism evidence="1 2">
    <name type="scientific">Pluteus cervinus</name>
    <dbReference type="NCBI Taxonomy" id="181527"/>
    <lineage>
        <taxon>Eukaryota</taxon>
        <taxon>Fungi</taxon>
        <taxon>Dikarya</taxon>
        <taxon>Basidiomycota</taxon>
        <taxon>Agaricomycotina</taxon>
        <taxon>Agaricomycetes</taxon>
        <taxon>Agaricomycetidae</taxon>
        <taxon>Agaricales</taxon>
        <taxon>Pluteineae</taxon>
        <taxon>Pluteaceae</taxon>
        <taxon>Pluteus</taxon>
    </lineage>
</organism>
<sequence>MATPNKNKKNNSTPATTGRRTSPRNGKATSRASPYPSQSNQPAEDPGQSTSPANRRRPPRPQLDFNIELSGPLRSPRPSVTPFPSEVSSEIDLPIHITPIRLPPVLNFAQGADISYQSDALKDWAKLVVGRHDTEALAEVIPNFLDGMTALLSEVNHLRNELDYHFVEEAIIERETECRLCRGPLTEPVTTPCGHTYCAHCLHKNLTASIKQNTRELTGQAVGASPWLEAGLLVLPFESYEQFERYRLAWTRLYGKERAAKLTSYSCPGCYTKMTMKPRFFRALDSVVAVFTKQSPAPINARPVDNFIPLFPL</sequence>
<proteinExistence type="predicted"/>
<gene>
    <name evidence="1" type="ORF">BDN72DRAFT_906211</name>
</gene>
<keyword evidence="2" id="KW-1185">Reference proteome</keyword>
<dbReference type="Proteomes" id="UP000308600">
    <property type="component" value="Unassembled WGS sequence"/>
</dbReference>
<accession>A0ACD3A062</accession>
<protein>
    <submittedName>
        <fullName evidence="1">Uncharacterized protein</fullName>
    </submittedName>
</protein>
<reference evidence="1 2" key="1">
    <citation type="journal article" date="2019" name="Nat. Ecol. Evol.">
        <title>Megaphylogeny resolves global patterns of mushroom evolution.</title>
        <authorList>
            <person name="Varga T."/>
            <person name="Krizsan K."/>
            <person name="Foldi C."/>
            <person name="Dima B."/>
            <person name="Sanchez-Garcia M."/>
            <person name="Sanchez-Ramirez S."/>
            <person name="Szollosi G.J."/>
            <person name="Szarkandi J.G."/>
            <person name="Papp V."/>
            <person name="Albert L."/>
            <person name="Andreopoulos W."/>
            <person name="Angelini C."/>
            <person name="Antonin V."/>
            <person name="Barry K.W."/>
            <person name="Bougher N.L."/>
            <person name="Buchanan P."/>
            <person name="Buyck B."/>
            <person name="Bense V."/>
            <person name="Catcheside P."/>
            <person name="Chovatia M."/>
            <person name="Cooper J."/>
            <person name="Damon W."/>
            <person name="Desjardin D."/>
            <person name="Finy P."/>
            <person name="Geml J."/>
            <person name="Haridas S."/>
            <person name="Hughes K."/>
            <person name="Justo A."/>
            <person name="Karasinski D."/>
            <person name="Kautmanova I."/>
            <person name="Kiss B."/>
            <person name="Kocsube S."/>
            <person name="Kotiranta H."/>
            <person name="LaButti K.M."/>
            <person name="Lechner B.E."/>
            <person name="Liimatainen K."/>
            <person name="Lipzen A."/>
            <person name="Lukacs Z."/>
            <person name="Mihaltcheva S."/>
            <person name="Morgado L.N."/>
            <person name="Niskanen T."/>
            <person name="Noordeloos M.E."/>
            <person name="Ohm R.A."/>
            <person name="Ortiz-Santana B."/>
            <person name="Ovrebo C."/>
            <person name="Racz N."/>
            <person name="Riley R."/>
            <person name="Savchenko A."/>
            <person name="Shiryaev A."/>
            <person name="Soop K."/>
            <person name="Spirin V."/>
            <person name="Szebenyi C."/>
            <person name="Tomsovsky M."/>
            <person name="Tulloss R.E."/>
            <person name="Uehling J."/>
            <person name="Grigoriev I.V."/>
            <person name="Vagvolgyi C."/>
            <person name="Papp T."/>
            <person name="Martin F.M."/>
            <person name="Miettinen O."/>
            <person name="Hibbett D.S."/>
            <person name="Nagy L.G."/>
        </authorList>
    </citation>
    <scope>NUCLEOTIDE SEQUENCE [LARGE SCALE GENOMIC DNA]</scope>
    <source>
        <strain evidence="1 2">NL-1719</strain>
    </source>
</reference>
<name>A0ACD3A062_9AGAR</name>
<evidence type="ECO:0000313" key="1">
    <source>
        <dbReference type="EMBL" id="TFK59023.1"/>
    </source>
</evidence>
<dbReference type="EMBL" id="ML209104">
    <property type="protein sequence ID" value="TFK59023.1"/>
    <property type="molecule type" value="Genomic_DNA"/>
</dbReference>
<evidence type="ECO:0000313" key="2">
    <source>
        <dbReference type="Proteomes" id="UP000308600"/>
    </source>
</evidence>